<accession>C2XSL6</accession>
<dbReference type="HOGENOM" id="CLU_3179966_0_0_9"/>
<dbReference type="EMBL" id="ACMP01000058">
    <property type="protein sequence ID" value="EEL71338.1"/>
    <property type="molecule type" value="Genomic_DNA"/>
</dbReference>
<organism evidence="1">
    <name type="scientific">Bacillus mycoides</name>
    <dbReference type="NCBI Taxonomy" id="1405"/>
    <lineage>
        <taxon>Bacteria</taxon>
        <taxon>Bacillati</taxon>
        <taxon>Bacillota</taxon>
        <taxon>Bacilli</taxon>
        <taxon>Bacillales</taxon>
        <taxon>Bacillaceae</taxon>
        <taxon>Bacillus</taxon>
        <taxon>Bacillus cereus group</taxon>
    </lineage>
</organism>
<dbReference type="AlphaFoldDB" id="C2XSL6"/>
<dbReference type="Proteomes" id="UP000001753">
    <property type="component" value="Chromosome"/>
</dbReference>
<name>C2XSL6_BACMY</name>
<comment type="caution">
    <text evidence="1">The sequence shown here is derived from an EMBL/GenBank/DDBJ whole genome shotgun (WGS) entry which is preliminary data.</text>
</comment>
<evidence type="ECO:0000313" key="1">
    <source>
        <dbReference type="EMBL" id="EEL71338.1"/>
    </source>
</evidence>
<protein>
    <submittedName>
        <fullName evidence="1">Uncharacterized protein</fullName>
    </submittedName>
</protein>
<gene>
    <name evidence="1" type="ORF">bcere0026_16840</name>
</gene>
<sequence>MKLWIIILLYFQKVNKNFKKEKIKTIAHNPPKNIHNEY</sequence>
<reference evidence="1" key="1">
    <citation type="journal article" date="2012" name="Genome Res.">
        <title>Genomic characterization of the Bacillus cereus sensu lato species: Backdrop to the evolution of Bacillus anthracis.</title>
        <authorList>
            <person name="Zwick M.E."/>
            <person name="Joseph S.J."/>
            <person name="Didelot X."/>
            <person name="Chen P.E."/>
            <person name="Bishop-Lilly K.A."/>
            <person name="Stewart A.C."/>
            <person name="Willner K."/>
            <person name="Nolan N."/>
            <person name="Lentz S."/>
            <person name="Thomason M.K."/>
            <person name="Sozhamannan S."/>
            <person name="Mateczun A.J."/>
            <person name="Du L."/>
            <person name="Read T.D."/>
        </authorList>
    </citation>
    <scope>NUCLEOTIDE SEQUENCE [LARGE SCALE GENOMIC DNA]</scope>
    <source>
        <strain evidence="1">AH603</strain>
    </source>
</reference>
<proteinExistence type="predicted"/>